<dbReference type="OrthoDB" id="594989at2"/>
<evidence type="ECO:0000313" key="3">
    <source>
        <dbReference type="Proteomes" id="UP000293874"/>
    </source>
</evidence>
<dbReference type="Proteomes" id="UP000293874">
    <property type="component" value="Unassembled WGS sequence"/>
</dbReference>
<gene>
    <name evidence="2" type="ORF">EV199_2650</name>
</gene>
<feature type="transmembrane region" description="Helical" evidence="1">
    <location>
        <begin position="48"/>
        <end position="69"/>
    </location>
</feature>
<keyword evidence="3" id="KW-1185">Reference proteome</keyword>
<name>A0A4Q7MPZ7_9BACT</name>
<keyword evidence="1" id="KW-1133">Transmembrane helix</keyword>
<dbReference type="InterPro" id="IPR025635">
    <property type="entry name" value="DUF4293"/>
</dbReference>
<dbReference type="AlphaFoldDB" id="A0A4Q7MPZ7"/>
<proteinExistence type="predicted"/>
<protein>
    <submittedName>
        <fullName evidence="2">Uncharacterized protein DUF4293</fullName>
    </submittedName>
</protein>
<organism evidence="2 3">
    <name type="scientific">Pseudobacter ginsenosidimutans</name>
    <dbReference type="NCBI Taxonomy" id="661488"/>
    <lineage>
        <taxon>Bacteria</taxon>
        <taxon>Pseudomonadati</taxon>
        <taxon>Bacteroidota</taxon>
        <taxon>Chitinophagia</taxon>
        <taxon>Chitinophagales</taxon>
        <taxon>Chitinophagaceae</taxon>
        <taxon>Pseudobacter</taxon>
    </lineage>
</organism>
<accession>A0A4Q7MPZ7</accession>
<dbReference type="EMBL" id="SGXA01000002">
    <property type="protein sequence ID" value="RZS70755.1"/>
    <property type="molecule type" value="Genomic_DNA"/>
</dbReference>
<feature type="transmembrane region" description="Helical" evidence="1">
    <location>
        <begin position="76"/>
        <end position="95"/>
    </location>
</feature>
<keyword evidence="1" id="KW-0472">Membrane</keyword>
<dbReference type="Pfam" id="PF14126">
    <property type="entry name" value="DUF4293"/>
    <property type="match status" value="1"/>
</dbReference>
<feature type="transmembrane region" description="Helical" evidence="1">
    <location>
        <begin position="107"/>
        <end position="129"/>
    </location>
</feature>
<reference evidence="2 3" key="1">
    <citation type="submission" date="2019-02" db="EMBL/GenBank/DDBJ databases">
        <title>Genomic Encyclopedia of Type Strains, Phase IV (KMG-IV): sequencing the most valuable type-strain genomes for metagenomic binning, comparative biology and taxonomic classification.</title>
        <authorList>
            <person name="Goeker M."/>
        </authorList>
    </citation>
    <scope>NUCLEOTIDE SEQUENCE [LARGE SCALE GENOMIC DNA]</scope>
    <source>
        <strain evidence="2 3">DSM 18116</strain>
    </source>
</reference>
<feature type="transmembrane region" description="Helical" evidence="1">
    <location>
        <begin position="7"/>
        <end position="28"/>
    </location>
</feature>
<evidence type="ECO:0000256" key="1">
    <source>
        <dbReference type="SAM" id="Phobius"/>
    </source>
</evidence>
<dbReference type="RefSeq" id="WP_158643869.1">
    <property type="nucleotide sequence ID" value="NZ_CP042431.1"/>
</dbReference>
<comment type="caution">
    <text evidence="2">The sequence shown here is derived from an EMBL/GenBank/DDBJ whole genome shotgun (WGS) entry which is preliminary data.</text>
</comment>
<keyword evidence="1" id="KW-0812">Transmembrane</keyword>
<evidence type="ECO:0000313" key="2">
    <source>
        <dbReference type="EMBL" id="RZS70755.1"/>
    </source>
</evidence>
<sequence>MIQRIQTIWLLLAAIAAFLTLKLFFYTGNMIQEGMAIKQFTALTAQTSTLLLITTVGTGLLALISIFIFKDRKLQIKLVGIALVLSLLNLLLFYLQTKKFVPGEGNYGISALVALVVPIMLFLALRGIYRDQKLVKSLDRLR</sequence>